<sequence length="147" mass="15938">MMLCGMTHDRPEPRFNKTNHRLSVYQSGWRPVTISPKETRRGASCYHISQGDQAGGVLLPYLPRRPGGGRPVTLSPKETRRGASCYPIPQGDQAGGVLLPYPPRRPGGGRPVTLSPKETRRGASCYPIPQGDQAGGFARGEITTVTE</sequence>
<evidence type="ECO:0000256" key="1">
    <source>
        <dbReference type="SAM" id="MobiDB-lite"/>
    </source>
</evidence>
<proteinExistence type="predicted"/>
<dbReference type="Proteomes" id="UP001148018">
    <property type="component" value="Unassembled WGS sequence"/>
</dbReference>
<evidence type="ECO:0000313" key="3">
    <source>
        <dbReference type="Proteomes" id="UP001148018"/>
    </source>
</evidence>
<reference evidence="2" key="1">
    <citation type="submission" date="2022-07" db="EMBL/GenBank/DDBJ databases">
        <title>Chromosome-level genome of Muraenolepis orangiensis.</title>
        <authorList>
            <person name="Kim J."/>
        </authorList>
    </citation>
    <scope>NUCLEOTIDE SEQUENCE</scope>
    <source>
        <strain evidence="2">KU_S4_2022</strain>
        <tissue evidence="2">Muscle</tissue>
    </source>
</reference>
<gene>
    <name evidence="2" type="ORF">NHX12_010992</name>
</gene>
<comment type="caution">
    <text evidence="2">The sequence shown here is derived from an EMBL/GenBank/DDBJ whole genome shotgun (WGS) entry which is preliminary data.</text>
</comment>
<name>A0A9Q0I685_9TELE</name>
<dbReference type="EMBL" id="JANIIK010000116">
    <property type="protein sequence ID" value="KAJ3587394.1"/>
    <property type="molecule type" value="Genomic_DNA"/>
</dbReference>
<accession>A0A9Q0I685</accession>
<feature type="region of interest" description="Disordered" evidence="1">
    <location>
        <begin position="62"/>
        <end position="147"/>
    </location>
</feature>
<protein>
    <submittedName>
        <fullName evidence="2">Uncharacterized protein</fullName>
    </submittedName>
</protein>
<keyword evidence="3" id="KW-1185">Reference proteome</keyword>
<evidence type="ECO:0000313" key="2">
    <source>
        <dbReference type="EMBL" id="KAJ3587394.1"/>
    </source>
</evidence>
<organism evidence="2 3">
    <name type="scientific">Muraenolepis orangiensis</name>
    <name type="common">Patagonian moray cod</name>
    <dbReference type="NCBI Taxonomy" id="630683"/>
    <lineage>
        <taxon>Eukaryota</taxon>
        <taxon>Metazoa</taxon>
        <taxon>Chordata</taxon>
        <taxon>Craniata</taxon>
        <taxon>Vertebrata</taxon>
        <taxon>Euteleostomi</taxon>
        <taxon>Actinopterygii</taxon>
        <taxon>Neopterygii</taxon>
        <taxon>Teleostei</taxon>
        <taxon>Neoteleostei</taxon>
        <taxon>Acanthomorphata</taxon>
        <taxon>Zeiogadaria</taxon>
        <taxon>Gadariae</taxon>
        <taxon>Gadiformes</taxon>
        <taxon>Muraenolepidoidei</taxon>
        <taxon>Muraenolepididae</taxon>
        <taxon>Muraenolepis</taxon>
    </lineage>
</organism>
<dbReference type="AlphaFoldDB" id="A0A9Q0I685"/>